<accession>A0AAU9KJP7</accession>
<evidence type="ECO:0000313" key="3">
    <source>
        <dbReference type="Proteomes" id="UP001162131"/>
    </source>
</evidence>
<keyword evidence="3" id="KW-1185">Reference proteome</keyword>
<reference evidence="2" key="1">
    <citation type="submission" date="2021-09" db="EMBL/GenBank/DDBJ databases">
        <authorList>
            <consortium name="AG Swart"/>
            <person name="Singh M."/>
            <person name="Singh A."/>
            <person name="Seah K."/>
            <person name="Emmerich C."/>
        </authorList>
    </citation>
    <scope>NUCLEOTIDE SEQUENCE</scope>
    <source>
        <strain evidence="2">ATCC30299</strain>
    </source>
</reference>
<feature type="compositionally biased region" description="Basic and acidic residues" evidence="1">
    <location>
        <begin position="27"/>
        <end position="45"/>
    </location>
</feature>
<dbReference type="Proteomes" id="UP001162131">
    <property type="component" value="Unassembled WGS sequence"/>
</dbReference>
<protein>
    <submittedName>
        <fullName evidence="2">Uncharacterized protein</fullName>
    </submittedName>
</protein>
<proteinExistence type="predicted"/>
<evidence type="ECO:0000256" key="1">
    <source>
        <dbReference type="SAM" id="MobiDB-lite"/>
    </source>
</evidence>
<comment type="caution">
    <text evidence="2">The sequence shown here is derived from an EMBL/GenBank/DDBJ whole genome shotgun (WGS) entry which is preliminary data.</text>
</comment>
<gene>
    <name evidence="2" type="ORF">BSTOLATCC_MIC58418</name>
</gene>
<organism evidence="2 3">
    <name type="scientific">Blepharisma stoltei</name>
    <dbReference type="NCBI Taxonomy" id="1481888"/>
    <lineage>
        <taxon>Eukaryota</taxon>
        <taxon>Sar</taxon>
        <taxon>Alveolata</taxon>
        <taxon>Ciliophora</taxon>
        <taxon>Postciliodesmatophora</taxon>
        <taxon>Heterotrichea</taxon>
        <taxon>Heterotrichida</taxon>
        <taxon>Blepharismidae</taxon>
        <taxon>Blepharisma</taxon>
    </lineage>
</organism>
<feature type="region of interest" description="Disordered" evidence="1">
    <location>
        <begin position="27"/>
        <end position="53"/>
    </location>
</feature>
<evidence type="ECO:0000313" key="2">
    <source>
        <dbReference type="EMBL" id="CAG9333580.1"/>
    </source>
</evidence>
<dbReference type="AlphaFoldDB" id="A0AAU9KJP7"/>
<dbReference type="EMBL" id="CAJZBQ010000056">
    <property type="protein sequence ID" value="CAG9333580.1"/>
    <property type="molecule type" value="Genomic_DNA"/>
</dbReference>
<name>A0AAU9KJP7_9CILI</name>
<sequence>MNEKLFGFFDRMNVAQIELIAATRDWKEAEPKDQRGENARLEQHQRNNRAGIGIESELEFETKNWSKK</sequence>